<protein>
    <submittedName>
        <fullName evidence="2">Uncharacterized protein</fullName>
    </submittedName>
</protein>
<feature type="compositionally biased region" description="Basic and acidic residues" evidence="1">
    <location>
        <begin position="67"/>
        <end position="77"/>
    </location>
</feature>
<keyword evidence="3" id="KW-1185">Reference proteome</keyword>
<gene>
    <name evidence="2" type="ORF">MAR_030858</name>
</gene>
<feature type="non-terminal residue" evidence="2">
    <location>
        <position position="240"/>
    </location>
</feature>
<dbReference type="Proteomes" id="UP001164746">
    <property type="component" value="Chromosome 10"/>
</dbReference>
<feature type="compositionally biased region" description="Basic and acidic residues" evidence="1">
    <location>
        <begin position="196"/>
        <end position="206"/>
    </location>
</feature>
<feature type="compositionally biased region" description="Basic and acidic residues" evidence="1">
    <location>
        <begin position="24"/>
        <end position="34"/>
    </location>
</feature>
<reference evidence="2" key="1">
    <citation type="submission" date="2022-11" db="EMBL/GenBank/DDBJ databases">
        <title>Centuries of genome instability and evolution in soft-shell clam transmissible cancer (bioRxiv).</title>
        <authorList>
            <person name="Hart S.F.M."/>
            <person name="Yonemitsu M.A."/>
            <person name="Giersch R.M."/>
            <person name="Beal B.F."/>
            <person name="Arriagada G."/>
            <person name="Davis B.W."/>
            <person name="Ostrander E.A."/>
            <person name="Goff S.P."/>
            <person name="Metzger M.J."/>
        </authorList>
    </citation>
    <scope>NUCLEOTIDE SEQUENCE</scope>
    <source>
        <strain evidence="2">MELC-2E11</strain>
        <tissue evidence="2">Siphon/mantle</tissue>
    </source>
</reference>
<name>A0ABY7F626_MYAAR</name>
<feature type="region of interest" description="Disordered" evidence="1">
    <location>
        <begin position="62"/>
        <end position="86"/>
    </location>
</feature>
<sequence>FTECPDCITILTRRLNAPAAMMRRAVEQPTEERTGSPSPPAAVSRPLHAVLYTRITYSSQNVPTMRRAVEQPTEERTGSPSPPAAVSRPLQALLCTHFTECPDCITILTRRLNAPAAMMRRAVQQPTEERTGSPSPPAAVSRPLQALLCTHFTECPDCITILTRRLNAPAAMFTECPDCITILTRRLNAPAAMMRRAVEQPTEERTGSPSPPAAVSRPLHALLYTRITHSTQNVPTVSQY</sequence>
<feature type="region of interest" description="Disordered" evidence="1">
    <location>
        <begin position="23"/>
        <end position="45"/>
    </location>
</feature>
<feature type="region of interest" description="Disordered" evidence="1">
    <location>
        <begin position="196"/>
        <end position="215"/>
    </location>
</feature>
<evidence type="ECO:0000313" key="2">
    <source>
        <dbReference type="EMBL" id="WAR16264.1"/>
    </source>
</evidence>
<evidence type="ECO:0000313" key="3">
    <source>
        <dbReference type="Proteomes" id="UP001164746"/>
    </source>
</evidence>
<proteinExistence type="predicted"/>
<evidence type="ECO:0000256" key="1">
    <source>
        <dbReference type="SAM" id="MobiDB-lite"/>
    </source>
</evidence>
<organism evidence="2 3">
    <name type="scientific">Mya arenaria</name>
    <name type="common">Soft-shell clam</name>
    <dbReference type="NCBI Taxonomy" id="6604"/>
    <lineage>
        <taxon>Eukaryota</taxon>
        <taxon>Metazoa</taxon>
        <taxon>Spiralia</taxon>
        <taxon>Lophotrochozoa</taxon>
        <taxon>Mollusca</taxon>
        <taxon>Bivalvia</taxon>
        <taxon>Autobranchia</taxon>
        <taxon>Heteroconchia</taxon>
        <taxon>Euheterodonta</taxon>
        <taxon>Imparidentia</taxon>
        <taxon>Neoheterodontei</taxon>
        <taxon>Myida</taxon>
        <taxon>Myoidea</taxon>
        <taxon>Myidae</taxon>
        <taxon>Mya</taxon>
    </lineage>
</organism>
<dbReference type="EMBL" id="CP111021">
    <property type="protein sequence ID" value="WAR16264.1"/>
    <property type="molecule type" value="Genomic_DNA"/>
</dbReference>
<accession>A0ABY7F626</accession>